<name>A0A6G4W9D0_9HYPH</name>
<dbReference type="InterPro" id="IPR050327">
    <property type="entry name" value="Proton-linked_MCT"/>
</dbReference>
<evidence type="ECO:0000313" key="6">
    <source>
        <dbReference type="EMBL" id="NGO50760.1"/>
    </source>
</evidence>
<dbReference type="GO" id="GO:0022857">
    <property type="term" value="F:transmembrane transporter activity"/>
    <property type="evidence" value="ECO:0007669"/>
    <property type="project" value="InterPro"/>
</dbReference>
<evidence type="ECO:0000256" key="3">
    <source>
        <dbReference type="ARBA" id="ARBA00023136"/>
    </source>
</evidence>
<evidence type="ECO:0000256" key="1">
    <source>
        <dbReference type="ARBA" id="ARBA00022692"/>
    </source>
</evidence>
<organism evidence="6 7">
    <name type="scientific">Allomesorhizobium camelthorni</name>
    <dbReference type="NCBI Taxonomy" id="475069"/>
    <lineage>
        <taxon>Bacteria</taxon>
        <taxon>Pseudomonadati</taxon>
        <taxon>Pseudomonadota</taxon>
        <taxon>Alphaproteobacteria</taxon>
        <taxon>Hyphomicrobiales</taxon>
        <taxon>Phyllobacteriaceae</taxon>
        <taxon>Allomesorhizobium</taxon>
    </lineage>
</organism>
<feature type="transmembrane region" description="Helical" evidence="4">
    <location>
        <begin position="147"/>
        <end position="165"/>
    </location>
</feature>
<feature type="transmembrane region" description="Helical" evidence="4">
    <location>
        <begin position="386"/>
        <end position="410"/>
    </location>
</feature>
<feature type="transmembrane region" description="Helical" evidence="4">
    <location>
        <begin position="186"/>
        <end position="205"/>
    </location>
</feature>
<feature type="transmembrane region" description="Helical" evidence="4">
    <location>
        <begin position="217"/>
        <end position="238"/>
    </location>
</feature>
<proteinExistence type="predicted"/>
<dbReference type="CDD" id="cd17353">
    <property type="entry name" value="MFS_OFA_like"/>
    <property type="match status" value="1"/>
</dbReference>
<evidence type="ECO:0000256" key="4">
    <source>
        <dbReference type="SAM" id="Phobius"/>
    </source>
</evidence>
<dbReference type="PROSITE" id="PS50850">
    <property type="entry name" value="MFS"/>
    <property type="match status" value="1"/>
</dbReference>
<dbReference type="Gene3D" id="1.20.1250.20">
    <property type="entry name" value="MFS general substrate transporter like domains"/>
    <property type="match status" value="2"/>
</dbReference>
<comment type="caution">
    <text evidence="6">The sequence shown here is derived from an EMBL/GenBank/DDBJ whole genome shotgun (WGS) entry which is preliminary data.</text>
</comment>
<evidence type="ECO:0000259" key="5">
    <source>
        <dbReference type="PROSITE" id="PS50850"/>
    </source>
</evidence>
<dbReference type="SUPFAM" id="SSF103473">
    <property type="entry name" value="MFS general substrate transporter"/>
    <property type="match status" value="1"/>
</dbReference>
<dbReference type="PANTHER" id="PTHR11360">
    <property type="entry name" value="MONOCARBOXYLATE TRANSPORTER"/>
    <property type="match status" value="1"/>
</dbReference>
<evidence type="ECO:0000256" key="2">
    <source>
        <dbReference type="ARBA" id="ARBA00022989"/>
    </source>
</evidence>
<feature type="transmembrane region" description="Helical" evidence="4">
    <location>
        <begin position="524"/>
        <end position="542"/>
    </location>
</feature>
<dbReference type="InterPro" id="IPR036259">
    <property type="entry name" value="MFS_trans_sf"/>
</dbReference>
<dbReference type="InterPro" id="IPR020846">
    <property type="entry name" value="MFS_dom"/>
</dbReference>
<feature type="transmembrane region" description="Helical" evidence="4">
    <location>
        <begin position="461"/>
        <end position="480"/>
    </location>
</feature>
<keyword evidence="7" id="KW-1185">Reference proteome</keyword>
<keyword evidence="2 4" id="KW-1133">Transmembrane helix</keyword>
<feature type="transmembrane region" description="Helical" evidence="4">
    <location>
        <begin position="121"/>
        <end position="141"/>
    </location>
</feature>
<feature type="transmembrane region" description="Helical" evidence="4">
    <location>
        <begin position="275"/>
        <end position="296"/>
    </location>
</feature>
<feature type="transmembrane region" description="Helical" evidence="4">
    <location>
        <begin position="361"/>
        <end position="380"/>
    </location>
</feature>
<dbReference type="PANTHER" id="PTHR11360:SF317">
    <property type="entry name" value="MAJOR FACILITATOR SUPERFAMILY (MFS) PROFILE DOMAIN-CONTAINING PROTEIN-RELATED"/>
    <property type="match status" value="1"/>
</dbReference>
<feature type="domain" description="Major facilitator superfamily (MFS) profile" evidence="5">
    <location>
        <begin position="38"/>
        <end position="485"/>
    </location>
</feature>
<keyword evidence="1 4" id="KW-0812">Transmembrane</keyword>
<accession>A0A6G4W9D0</accession>
<protein>
    <submittedName>
        <fullName evidence="6">OFA family MFS transporter</fullName>
    </submittedName>
</protein>
<feature type="transmembrane region" description="Helical" evidence="4">
    <location>
        <begin position="422"/>
        <end position="441"/>
    </location>
</feature>
<dbReference type="InterPro" id="IPR011701">
    <property type="entry name" value="MFS"/>
</dbReference>
<feature type="transmembrane region" description="Helical" evidence="4">
    <location>
        <begin position="326"/>
        <end position="349"/>
    </location>
</feature>
<dbReference type="AlphaFoldDB" id="A0A6G4W9D0"/>
<sequence length="549" mass="58867">MSAGSETFTGGIGGAGFLDRERIIAKPGFNRWLVPPAALAIHLCIGMAYGFSVFWLPLSRSLGIDQPVVCADLNLVSALFTTSCDWRVSDLGWMYTLFFVFLGSAAAIWGGWLERAGPRKAGIASMVCWCGGMVIAAIGVITHQLWLMWLGAGVIGGVGLGLGYISPVSTLIKWFPDRRGMATGMAIMGFGGGAMIGAPLANFLMNYFKTPDSVGVWQTFIVMAALYAISMLCGAFGYRIPPAGWRPDGWTPPATKALITSRHVHLRDAHKTKQFWLIWTVLMLNVSAGIGVIGMASPMLQEIFAGKLIGMPDLAFNQLDATQKTAIAGIAAGFAGLLSLFNIMGRFFWASLSDYIGRKNTYYTFLLLGIALYLLAPTAAHIGSQLMFVAIFCVILSMYGGGFATIPAYLADIFGTQFVGAIHGRLLTAWSTAGIVGPVVVNYIREFQLDAGIPRAQVYDFTMYILAGMLALGVIANFLVKPLEDKWFMSDEEVGAMQAKTAASQTSHTGSFGIGKGGLDAKAALAWAAVGIPILWGVWITLQTTAKMF</sequence>
<dbReference type="EMBL" id="JAAKZF010000004">
    <property type="protein sequence ID" value="NGO50760.1"/>
    <property type="molecule type" value="Genomic_DNA"/>
</dbReference>
<keyword evidence="3 4" id="KW-0472">Membrane</keyword>
<feature type="transmembrane region" description="Helical" evidence="4">
    <location>
        <begin position="32"/>
        <end position="56"/>
    </location>
</feature>
<evidence type="ECO:0000313" key="7">
    <source>
        <dbReference type="Proteomes" id="UP001642900"/>
    </source>
</evidence>
<dbReference type="Pfam" id="PF07690">
    <property type="entry name" value="MFS_1"/>
    <property type="match status" value="1"/>
</dbReference>
<dbReference type="RefSeq" id="WP_165024763.1">
    <property type="nucleotide sequence ID" value="NZ_JAAKZF010000004.1"/>
</dbReference>
<dbReference type="Proteomes" id="UP001642900">
    <property type="component" value="Unassembled WGS sequence"/>
</dbReference>
<gene>
    <name evidence="6" type="ORF">G6N73_06135</name>
</gene>
<reference evidence="6 7" key="1">
    <citation type="submission" date="2020-02" db="EMBL/GenBank/DDBJ databases">
        <title>Genome sequence of strain CCNWXJ40-4.</title>
        <authorList>
            <person name="Gao J."/>
            <person name="Sun J."/>
        </authorList>
    </citation>
    <scope>NUCLEOTIDE SEQUENCE [LARGE SCALE GENOMIC DNA]</scope>
    <source>
        <strain evidence="6 7">CCNWXJ 40-4</strain>
    </source>
</reference>
<feature type="transmembrane region" description="Helical" evidence="4">
    <location>
        <begin position="92"/>
        <end position="109"/>
    </location>
</feature>